<protein>
    <submittedName>
        <fullName evidence="8">Acyl-CoA dehydrogenase</fullName>
    </submittedName>
</protein>
<dbReference type="Proteomes" id="UP000565715">
    <property type="component" value="Unassembled WGS sequence"/>
</dbReference>
<evidence type="ECO:0000256" key="3">
    <source>
        <dbReference type="ARBA" id="ARBA00022630"/>
    </source>
</evidence>
<dbReference type="GO" id="GO:0003995">
    <property type="term" value="F:acyl-CoA dehydrogenase activity"/>
    <property type="evidence" value="ECO:0007669"/>
    <property type="project" value="TreeGrafter"/>
</dbReference>
<comment type="similarity">
    <text evidence="2">Belongs to the acyl-CoA dehydrogenase family.</text>
</comment>
<keyword evidence="5" id="KW-0560">Oxidoreductase</keyword>
<dbReference type="GO" id="GO:0050660">
    <property type="term" value="F:flavin adenine dinucleotide binding"/>
    <property type="evidence" value="ECO:0007669"/>
    <property type="project" value="InterPro"/>
</dbReference>
<evidence type="ECO:0000259" key="7">
    <source>
        <dbReference type="Pfam" id="PF02771"/>
    </source>
</evidence>
<feature type="domain" description="Acyl-CoA dehydrogenase/oxidase N-terminal" evidence="7">
    <location>
        <begin position="12"/>
        <end position="88"/>
    </location>
</feature>
<evidence type="ECO:0000259" key="6">
    <source>
        <dbReference type="Pfam" id="PF00441"/>
    </source>
</evidence>
<dbReference type="InterPro" id="IPR009100">
    <property type="entry name" value="AcylCoA_DH/oxidase_NM_dom_sf"/>
</dbReference>
<dbReference type="AlphaFoldDB" id="A0A846XDN1"/>
<reference evidence="8 9" key="1">
    <citation type="submission" date="2020-04" db="EMBL/GenBank/DDBJ databases">
        <title>MicrobeNet Type strains.</title>
        <authorList>
            <person name="Nicholson A.C."/>
        </authorList>
    </citation>
    <scope>NUCLEOTIDE SEQUENCE [LARGE SCALE GENOMIC DNA]</scope>
    <source>
        <strain evidence="8 9">DSM 45078</strain>
    </source>
</reference>
<evidence type="ECO:0000256" key="4">
    <source>
        <dbReference type="ARBA" id="ARBA00022827"/>
    </source>
</evidence>
<dbReference type="InterPro" id="IPR013786">
    <property type="entry name" value="AcylCoA_DH/ox_N"/>
</dbReference>
<dbReference type="Pfam" id="PF02771">
    <property type="entry name" value="Acyl-CoA_dh_N"/>
    <property type="match status" value="1"/>
</dbReference>
<gene>
    <name evidence="8" type="ORF">HGA13_06900</name>
</gene>
<comment type="caution">
    <text evidence="8">The sequence shown here is derived from an EMBL/GenBank/DDBJ whole genome shotgun (WGS) entry which is preliminary data.</text>
</comment>
<evidence type="ECO:0000256" key="2">
    <source>
        <dbReference type="ARBA" id="ARBA00009347"/>
    </source>
</evidence>
<feature type="domain" description="Acyl-CoA dehydrogenase/oxidase C-terminal" evidence="6">
    <location>
        <begin position="199"/>
        <end position="307"/>
    </location>
</feature>
<organism evidence="8 9">
    <name type="scientific">Nocardia speluncae</name>
    <dbReference type="NCBI Taxonomy" id="419477"/>
    <lineage>
        <taxon>Bacteria</taxon>
        <taxon>Bacillati</taxon>
        <taxon>Actinomycetota</taxon>
        <taxon>Actinomycetes</taxon>
        <taxon>Mycobacteriales</taxon>
        <taxon>Nocardiaceae</taxon>
        <taxon>Nocardia</taxon>
    </lineage>
</organism>
<dbReference type="RefSeq" id="WP_084470654.1">
    <property type="nucleotide sequence ID" value="NZ_JAAXOO010000001.1"/>
</dbReference>
<comment type="cofactor">
    <cofactor evidence="1">
        <name>FAD</name>
        <dbReference type="ChEBI" id="CHEBI:57692"/>
    </cofactor>
</comment>
<name>A0A846XDN1_9NOCA</name>
<dbReference type="EMBL" id="JAAXOO010000001">
    <property type="protein sequence ID" value="NKY32806.1"/>
    <property type="molecule type" value="Genomic_DNA"/>
</dbReference>
<evidence type="ECO:0000256" key="1">
    <source>
        <dbReference type="ARBA" id="ARBA00001974"/>
    </source>
</evidence>
<evidence type="ECO:0000256" key="5">
    <source>
        <dbReference type="ARBA" id="ARBA00023002"/>
    </source>
</evidence>
<dbReference type="SUPFAM" id="SSF47203">
    <property type="entry name" value="Acyl-CoA dehydrogenase C-terminal domain-like"/>
    <property type="match status" value="1"/>
</dbReference>
<dbReference type="InterPro" id="IPR036250">
    <property type="entry name" value="AcylCo_DH-like_C"/>
</dbReference>
<sequence length="351" mass="36250">MSDIIEELVAAVGDACTKYSDADAVSAAPAGSWNSRLWTALDQIGVTMVAVAEENGGAGGDVSTAVAVLEVLGQFSARVPLAETALLAGWLLAGTDAVLPTGPMTACLAGPDLRIGAGSESVAVSGTIARVPWARCAGHVVVLDGRRVLVLRRGDFAVSEGINLAGEPRDDVLITATVPAAQIHDLPPESEISAQNFRNRSALARAALTSGAARRALELSITYAGQREQFGRPIAKFQAIQQHLASMAAETLLSKVAVEAAALIIDAGGDAAAVAAAKIVTGQAAGLVSALAHQIHGALGYTEEHSLRLSTTRLWAWRDEIGNEEQWSGELGQRALSAGTAGLWQLVTGIR</sequence>
<dbReference type="Pfam" id="PF00441">
    <property type="entry name" value="Acyl-CoA_dh_1"/>
    <property type="match status" value="1"/>
</dbReference>
<evidence type="ECO:0000313" key="8">
    <source>
        <dbReference type="EMBL" id="NKY32806.1"/>
    </source>
</evidence>
<proteinExistence type="inferred from homology"/>
<keyword evidence="3" id="KW-0285">Flavoprotein</keyword>
<dbReference type="PANTHER" id="PTHR43884">
    <property type="entry name" value="ACYL-COA DEHYDROGENASE"/>
    <property type="match status" value="1"/>
</dbReference>
<keyword evidence="4" id="KW-0274">FAD</keyword>
<accession>A0A846XDN1</accession>
<evidence type="ECO:0000313" key="9">
    <source>
        <dbReference type="Proteomes" id="UP000565715"/>
    </source>
</evidence>
<dbReference type="InterPro" id="IPR037069">
    <property type="entry name" value="AcylCoA_DH/ox_N_sf"/>
</dbReference>
<dbReference type="Gene3D" id="1.10.540.10">
    <property type="entry name" value="Acyl-CoA dehydrogenase/oxidase, N-terminal domain"/>
    <property type="match status" value="1"/>
</dbReference>
<keyword evidence="9" id="KW-1185">Reference proteome</keyword>
<dbReference type="SUPFAM" id="SSF56645">
    <property type="entry name" value="Acyl-CoA dehydrogenase NM domain-like"/>
    <property type="match status" value="1"/>
</dbReference>
<dbReference type="PANTHER" id="PTHR43884:SF20">
    <property type="entry name" value="ACYL-COA DEHYDROGENASE FADE28"/>
    <property type="match status" value="1"/>
</dbReference>
<dbReference type="Gene3D" id="1.20.140.10">
    <property type="entry name" value="Butyryl-CoA Dehydrogenase, subunit A, domain 3"/>
    <property type="match status" value="1"/>
</dbReference>
<dbReference type="InterPro" id="IPR009075">
    <property type="entry name" value="AcylCo_DH/oxidase_C"/>
</dbReference>